<keyword evidence="3" id="KW-1185">Reference proteome</keyword>
<protein>
    <submittedName>
        <fullName evidence="2">Uncharacterized protein</fullName>
    </submittedName>
</protein>
<proteinExistence type="predicted"/>
<organism evidence="2 3">
    <name type="scientific">Xylaria grammica</name>
    <dbReference type="NCBI Taxonomy" id="363999"/>
    <lineage>
        <taxon>Eukaryota</taxon>
        <taxon>Fungi</taxon>
        <taxon>Dikarya</taxon>
        <taxon>Ascomycota</taxon>
        <taxon>Pezizomycotina</taxon>
        <taxon>Sordariomycetes</taxon>
        <taxon>Xylariomycetidae</taxon>
        <taxon>Xylariales</taxon>
        <taxon>Xylariaceae</taxon>
        <taxon>Xylaria</taxon>
    </lineage>
</organism>
<evidence type="ECO:0000313" key="2">
    <source>
        <dbReference type="EMBL" id="RWA13025.1"/>
    </source>
</evidence>
<reference evidence="2 3" key="1">
    <citation type="submission" date="2018-12" db="EMBL/GenBank/DDBJ databases">
        <title>Draft genome sequence of Xylaria grammica IHI A82.</title>
        <authorList>
            <person name="Buettner E."/>
            <person name="Kellner H."/>
        </authorList>
    </citation>
    <scope>NUCLEOTIDE SEQUENCE [LARGE SCALE GENOMIC DNA]</scope>
    <source>
        <strain evidence="2 3">IHI A82</strain>
    </source>
</reference>
<comment type="caution">
    <text evidence="2">The sequence shown here is derived from an EMBL/GenBank/DDBJ whole genome shotgun (WGS) entry which is preliminary data.</text>
</comment>
<evidence type="ECO:0000256" key="1">
    <source>
        <dbReference type="SAM" id="MobiDB-lite"/>
    </source>
</evidence>
<feature type="compositionally biased region" description="Polar residues" evidence="1">
    <location>
        <begin position="130"/>
        <end position="141"/>
    </location>
</feature>
<gene>
    <name evidence="2" type="ORF">EKO27_g2067</name>
</gene>
<dbReference type="Proteomes" id="UP000286045">
    <property type="component" value="Unassembled WGS sequence"/>
</dbReference>
<feature type="region of interest" description="Disordered" evidence="1">
    <location>
        <begin position="351"/>
        <end position="379"/>
    </location>
</feature>
<dbReference type="EMBL" id="RYZI01000036">
    <property type="protein sequence ID" value="RWA13025.1"/>
    <property type="molecule type" value="Genomic_DNA"/>
</dbReference>
<name>A0A439DF61_9PEZI</name>
<dbReference type="STRING" id="363999.A0A439DF61"/>
<feature type="compositionally biased region" description="Basic residues" evidence="1">
    <location>
        <begin position="200"/>
        <end position="210"/>
    </location>
</feature>
<dbReference type="AlphaFoldDB" id="A0A439DF61"/>
<evidence type="ECO:0000313" key="3">
    <source>
        <dbReference type="Proteomes" id="UP000286045"/>
    </source>
</evidence>
<sequence length="379" mass="42270">MQSIPETQLWPKPPVPTKYVTPKKEACVTLTSDYCEQSDQGLHPEQGGGHYGSVIDAKQALDDVGLRGKRDITRGVLPKPYPDPIPTIEEETEINIHSTEDGIQGHCSPPTATGQKEVLGVTEGTRRRPNATSSVTHESSVPSLPFAARLAASTASSLQRALDDACQKIDDQDKKVAKLPEHEDINQEPPPIPQRDSRHNAAHRAVPRRPRSTEKFIYVKRNMPTVEAPRSISKPLPPEPLRAAQVTPRKRPDTKPSQPNRKPPPAPRPLTGKRKNAVAELAKAEEMLRDLDVFLNDYDDADIEDRDVIKGLQVAIHAAADDLYDGYIRHKTGLRIRRFLADLKSFEDISELGATDQRAREKRAKSRKAEGIRDRNKRR</sequence>
<feature type="region of interest" description="Disordered" evidence="1">
    <location>
        <begin position="169"/>
        <end position="274"/>
    </location>
</feature>
<feature type="compositionally biased region" description="Basic and acidic residues" evidence="1">
    <location>
        <begin position="367"/>
        <end position="379"/>
    </location>
</feature>
<accession>A0A439DF61</accession>
<feature type="region of interest" description="Disordered" evidence="1">
    <location>
        <begin position="122"/>
        <end position="141"/>
    </location>
</feature>
<feature type="compositionally biased region" description="Basic and acidic residues" evidence="1">
    <location>
        <begin position="169"/>
        <end position="185"/>
    </location>
</feature>